<feature type="compositionally biased region" description="Low complexity" evidence="1">
    <location>
        <begin position="1"/>
        <end position="18"/>
    </location>
</feature>
<accession>A0ABP7JRC2</accession>
<keyword evidence="3" id="KW-1185">Reference proteome</keyword>
<reference evidence="3" key="1">
    <citation type="journal article" date="2019" name="Int. J. Syst. Evol. Microbiol.">
        <title>The Global Catalogue of Microorganisms (GCM) 10K type strain sequencing project: providing services to taxonomists for standard genome sequencing and annotation.</title>
        <authorList>
            <consortium name="The Broad Institute Genomics Platform"/>
            <consortium name="The Broad Institute Genome Sequencing Center for Infectious Disease"/>
            <person name="Wu L."/>
            <person name="Ma J."/>
        </authorList>
    </citation>
    <scope>NUCLEOTIDE SEQUENCE [LARGE SCALE GENOMIC DNA]</scope>
    <source>
        <strain evidence="3">JCM 16578</strain>
    </source>
</reference>
<gene>
    <name evidence="2" type="ORF">GCM10022207_13870</name>
</gene>
<dbReference type="EMBL" id="BAAAZA010000003">
    <property type="protein sequence ID" value="GAA3852459.1"/>
    <property type="molecule type" value="Genomic_DNA"/>
</dbReference>
<feature type="compositionally biased region" description="Basic and acidic residues" evidence="1">
    <location>
        <begin position="48"/>
        <end position="57"/>
    </location>
</feature>
<comment type="caution">
    <text evidence="2">The sequence shown here is derived from an EMBL/GenBank/DDBJ whole genome shotgun (WGS) entry which is preliminary data.</text>
</comment>
<protein>
    <submittedName>
        <fullName evidence="2">Uncharacterized protein</fullName>
    </submittedName>
</protein>
<evidence type="ECO:0000313" key="3">
    <source>
        <dbReference type="Proteomes" id="UP001501563"/>
    </source>
</evidence>
<feature type="region of interest" description="Disordered" evidence="1">
    <location>
        <begin position="1"/>
        <end position="57"/>
    </location>
</feature>
<proteinExistence type="predicted"/>
<sequence length="57" mass="5993">MIDGGPDPAAAGPGSPVARTRDRRTVTGVPQAGKSRRFLRDGAPTPEPCRDADTRFS</sequence>
<organism evidence="2 3">
    <name type="scientific">Streptomyces lannensis</name>
    <dbReference type="NCBI Taxonomy" id="766498"/>
    <lineage>
        <taxon>Bacteria</taxon>
        <taxon>Bacillati</taxon>
        <taxon>Actinomycetota</taxon>
        <taxon>Actinomycetes</taxon>
        <taxon>Kitasatosporales</taxon>
        <taxon>Streptomycetaceae</taxon>
        <taxon>Streptomyces</taxon>
    </lineage>
</organism>
<evidence type="ECO:0000256" key="1">
    <source>
        <dbReference type="SAM" id="MobiDB-lite"/>
    </source>
</evidence>
<evidence type="ECO:0000313" key="2">
    <source>
        <dbReference type="EMBL" id="GAA3852459.1"/>
    </source>
</evidence>
<name>A0ABP7JRC2_9ACTN</name>
<dbReference type="Proteomes" id="UP001501563">
    <property type="component" value="Unassembled WGS sequence"/>
</dbReference>